<dbReference type="InterPro" id="IPR010785">
    <property type="entry name" value="AcMNPV_AC18"/>
</dbReference>
<name>A0A5B8YRK0_9ABAC</name>
<accession>A0A5B8YRK0</accession>
<dbReference type="Pfam" id="PF07134">
    <property type="entry name" value="AcMNPV_Orf18"/>
    <property type="match status" value="1"/>
</dbReference>
<keyword evidence="2" id="KW-1185">Reference proteome</keyword>
<protein>
    <submittedName>
        <fullName evidence="1">Uncharacterized protein</fullName>
    </submittedName>
</protein>
<dbReference type="KEGG" id="vg:80541316"/>
<organism evidence="1 2">
    <name type="scientific">Chrysodeixis includens nucleopolyhedrovirus</name>
    <dbReference type="NCBI Taxonomy" id="1207438"/>
    <lineage>
        <taxon>Viruses</taxon>
        <taxon>Viruses incertae sedis</taxon>
        <taxon>Naldaviricetes</taxon>
        <taxon>Lefavirales</taxon>
        <taxon>Baculoviridae</taxon>
        <taxon>Alphabaculovirus</taxon>
        <taxon>Alphabaculovirus chrincludentis</taxon>
        <taxon>Alphabaculovirus alterchrincludentis</taxon>
    </lineage>
</organism>
<dbReference type="GeneID" id="80541316"/>
<proteinExistence type="predicted"/>
<evidence type="ECO:0000313" key="2">
    <source>
        <dbReference type="Proteomes" id="UP001162233"/>
    </source>
</evidence>
<dbReference type="Proteomes" id="UP001162233">
    <property type="component" value="Segment"/>
</dbReference>
<dbReference type="RefSeq" id="YP_010802546.1">
    <property type="nucleotide sequence ID" value="NC_077025.1"/>
</dbReference>
<reference evidence="1" key="1">
    <citation type="journal article" date="2019" name="Viruses">
        <title>A Novel Alphabaculovirus from the Soybean Looper, Chrysodeixis includens, that Produces Tetrahedral Occlusion Bodies and Encodes Two Copies of he65.</title>
        <authorList>
            <person name="Harrison R.L."/>
            <person name="Rowley D.L."/>
            <person name="Popham H.J.R."/>
        </authorList>
    </citation>
    <scope>NUCLEOTIDE SEQUENCE</scope>
    <source>
        <strain evidence="1">ChinNPV-1</strain>
    </source>
</reference>
<dbReference type="EMBL" id="MK746083">
    <property type="protein sequence ID" value="QED40630.1"/>
    <property type="molecule type" value="Genomic_DNA"/>
</dbReference>
<evidence type="ECO:0000313" key="1">
    <source>
        <dbReference type="EMBL" id="QED40630.1"/>
    </source>
</evidence>
<sequence>MDTLLQELHIKKSIPYISKKIVNDTLADRILRKLYRDTVNVDNTGGFHQELLTKINETLDTFKVLKGGAAVAAHMGNEHPELSDIDIELFVENNDFYNRIGLNNLSSFVPLPALKKEVHKIAIAYLDRLRKILKNFCVNKLIREITQNMTVASYDNKNKSSVIVFKSYQNEAVQFDATKVKLVINDKMPFKITMSEVNNEYYLVRYSFNLHLISKLPDAKCIRVFKETTVKDLQYFVFDLFFLDVSIKKAQPFFVYKKTTYIEKKLYNQPIVVESIENVIADQIECLMYNIFNHQTSKIYHRLNRLQRLISKLTQCDIDDRLVSLYNSLYYYHYFVSVREVKPIVFALGPALGTVFLLNKYKENKLLANIEDITHQINFPYHLWDDSYTIKCWHKFLCYLQKKFSINV</sequence>